<accession>A0A3G9JX01</accession>
<sequence length="189" mass="18847">MRTLLDIDFLADEALRGRLAAWSAALLAGGAAPIALLVALGALPGVIEADALLGGGVAAWLAALVVVSLAALPVHELIHGALFRLMGGPGVRVSYGHAAGMLYAGCPGLVLARGRFVVVLLGPAAVLSAVLLAVPCALGFPLLGAIAAALHLSSCAGDLLAAALALREPACTHVRDTEHGVRLLAAPRG</sequence>
<keyword evidence="1" id="KW-1133">Transmembrane helix</keyword>
<keyword evidence="1" id="KW-0812">Transmembrane</keyword>
<feature type="transmembrane region" description="Helical" evidence="1">
    <location>
        <begin position="119"/>
        <end position="140"/>
    </location>
</feature>
<evidence type="ECO:0000313" key="2">
    <source>
        <dbReference type="EMBL" id="BBH49958.1"/>
    </source>
</evidence>
<dbReference type="InterPro" id="IPR021683">
    <property type="entry name" value="DUF3267"/>
</dbReference>
<dbReference type="RefSeq" id="WP_126421414.1">
    <property type="nucleotide sequence ID" value="NZ_AP019367.1"/>
</dbReference>
<feature type="transmembrane region" description="Helical" evidence="1">
    <location>
        <begin position="146"/>
        <end position="166"/>
    </location>
</feature>
<dbReference type="OrthoDB" id="3192213at2"/>
<dbReference type="Pfam" id="PF11667">
    <property type="entry name" value="DUF3267"/>
    <property type="match status" value="1"/>
</dbReference>
<keyword evidence="3" id="KW-1185">Reference proteome</keyword>
<name>A0A3G9JX01_9ACTN</name>
<feature type="transmembrane region" description="Helical" evidence="1">
    <location>
        <begin position="52"/>
        <end position="74"/>
    </location>
</feature>
<evidence type="ECO:0008006" key="4">
    <source>
        <dbReference type="Google" id="ProtNLM"/>
    </source>
</evidence>
<dbReference type="EMBL" id="AP019367">
    <property type="protein sequence ID" value="BBH49958.1"/>
    <property type="molecule type" value="Genomic_DNA"/>
</dbReference>
<dbReference type="Proteomes" id="UP000273154">
    <property type="component" value="Chromosome"/>
</dbReference>
<evidence type="ECO:0000256" key="1">
    <source>
        <dbReference type="SAM" id="Phobius"/>
    </source>
</evidence>
<evidence type="ECO:0000313" key="3">
    <source>
        <dbReference type="Proteomes" id="UP000273154"/>
    </source>
</evidence>
<dbReference type="GeneID" id="88848681"/>
<gene>
    <name evidence="2" type="ORF">Pcatena_05450</name>
</gene>
<keyword evidence="1" id="KW-0472">Membrane</keyword>
<feature type="transmembrane region" description="Helical" evidence="1">
    <location>
        <begin position="94"/>
        <end position="112"/>
    </location>
</feature>
<reference evidence="3" key="1">
    <citation type="submission" date="2018-11" db="EMBL/GenBank/DDBJ databases">
        <title>Comparative genomics of Parolsenella catena and Libanicoccus massiliensis: Reclassification of Libanicoccus massiliensis as Parolsenella massiliensis comb. nov.</title>
        <authorList>
            <person name="Sakamoto M."/>
            <person name="Ikeyama N."/>
            <person name="Murakami T."/>
            <person name="Mori H."/>
            <person name="Yuki M."/>
            <person name="Ohkuma M."/>
        </authorList>
    </citation>
    <scope>NUCLEOTIDE SEQUENCE [LARGE SCALE GENOMIC DNA]</scope>
    <source>
        <strain evidence="3">JCM 31932</strain>
    </source>
</reference>
<organism evidence="2 3">
    <name type="scientific">Parolsenella catena</name>
    <dbReference type="NCBI Taxonomy" id="2003188"/>
    <lineage>
        <taxon>Bacteria</taxon>
        <taxon>Bacillati</taxon>
        <taxon>Actinomycetota</taxon>
        <taxon>Coriobacteriia</taxon>
        <taxon>Coriobacteriales</taxon>
        <taxon>Atopobiaceae</taxon>
        <taxon>Parolsenella</taxon>
    </lineage>
</organism>
<protein>
    <recommendedName>
        <fullName evidence="4">DUF3267 domain-containing protein</fullName>
    </recommendedName>
</protein>
<dbReference type="KEGG" id="pcat:Pcatena_05450"/>
<feature type="transmembrane region" description="Helical" evidence="1">
    <location>
        <begin position="20"/>
        <end position="40"/>
    </location>
</feature>
<dbReference type="AlphaFoldDB" id="A0A3G9JX01"/>
<proteinExistence type="predicted"/>